<protein>
    <submittedName>
        <fullName evidence="1">Uncharacterized protein</fullName>
    </submittedName>
</protein>
<dbReference type="EMBL" id="LFWA01000004">
    <property type="protein sequence ID" value="KTW31905.1"/>
    <property type="molecule type" value="Genomic_DNA"/>
</dbReference>
<evidence type="ECO:0000313" key="1">
    <source>
        <dbReference type="EMBL" id="KTW31905.1"/>
    </source>
</evidence>
<dbReference type="AlphaFoldDB" id="A0A0W4ZU50"/>
<dbReference type="Proteomes" id="UP000053447">
    <property type="component" value="Unassembled WGS sequence"/>
</dbReference>
<dbReference type="GeneID" id="28939684"/>
<comment type="caution">
    <text evidence="1">The sequence shown here is derived from an EMBL/GenBank/DDBJ whole genome shotgun (WGS) entry which is preliminary data.</text>
</comment>
<dbReference type="VEuPathDB" id="FungiDB:T551_01166"/>
<name>A0A0W4ZU50_PNEJ7</name>
<evidence type="ECO:0000313" key="2">
    <source>
        <dbReference type="Proteomes" id="UP000053447"/>
    </source>
</evidence>
<accession>A0A0W4ZU50</accession>
<reference evidence="2" key="1">
    <citation type="journal article" date="2016" name="Nat. Commun.">
        <title>Genome analysis of three Pneumocystis species reveals adaptation mechanisms to life exclusively in mammalian hosts.</title>
        <authorList>
            <person name="Ma L."/>
            <person name="Chen Z."/>
            <person name="Huang D.W."/>
            <person name="Kutty G."/>
            <person name="Ishihara M."/>
            <person name="Wang H."/>
            <person name="Abouelleil A."/>
            <person name="Bishop L."/>
            <person name="Davey E."/>
            <person name="Deng R."/>
            <person name="Deng X."/>
            <person name="Fan L."/>
            <person name="Fantoni G."/>
            <person name="Fitzgerald M."/>
            <person name="Gogineni E."/>
            <person name="Goldberg J.M."/>
            <person name="Handley G."/>
            <person name="Hu X."/>
            <person name="Huber C."/>
            <person name="Jiao X."/>
            <person name="Jones K."/>
            <person name="Levin J.Z."/>
            <person name="Liu Y."/>
            <person name="Macdonald P."/>
            <person name="Melnikov A."/>
            <person name="Raley C."/>
            <person name="Sassi M."/>
            <person name="Sherman B.T."/>
            <person name="Song X."/>
            <person name="Sykes S."/>
            <person name="Tran B."/>
            <person name="Walsh L."/>
            <person name="Xia Y."/>
            <person name="Yang J."/>
            <person name="Young S."/>
            <person name="Zeng Q."/>
            <person name="Zheng X."/>
            <person name="Stephens R."/>
            <person name="Nusbaum C."/>
            <person name="Birren B.W."/>
            <person name="Azadi P."/>
            <person name="Lempicki R.A."/>
            <person name="Cuomo C.A."/>
            <person name="Kovacs J.A."/>
        </authorList>
    </citation>
    <scope>NUCLEOTIDE SEQUENCE [LARGE SCALE GENOMIC DNA]</scope>
    <source>
        <strain evidence="2">RU7</strain>
    </source>
</reference>
<gene>
    <name evidence="1" type="ORF">T551_01166</name>
</gene>
<organism evidence="1 2">
    <name type="scientific">Pneumocystis jirovecii (strain RU7)</name>
    <name type="common">Human pneumocystis pneumonia agent</name>
    <dbReference type="NCBI Taxonomy" id="1408657"/>
    <lineage>
        <taxon>Eukaryota</taxon>
        <taxon>Fungi</taxon>
        <taxon>Dikarya</taxon>
        <taxon>Ascomycota</taxon>
        <taxon>Taphrinomycotina</taxon>
        <taxon>Pneumocystomycetes</taxon>
        <taxon>Pneumocystaceae</taxon>
        <taxon>Pneumocystis</taxon>
    </lineage>
</organism>
<keyword evidence="2" id="KW-1185">Reference proteome</keyword>
<dbReference type="RefSeq" id="XP_018230597.1">
    <property type="nucleotide sequence ID" value="XM_018373429.1"/>
</dbReference>
<proteinExistence type="predicted"/>
<sequence>MILYYYLECKMWENELQRMLISKKYTLFVKLCGSCYIICEYFKKYQKNIKKYFTLWRYYIDIVLFVEHPDYPSTHFHGDTSAFDVRVGLKSRDQ</sequence>